<feature type="compositionally biased region" description="Polar residues" evidence="1">
    <location>
        <begin position="757"/>
        <end position="766"/>
    </location>
</feature>
<feature type="compositionally biased region" description="Polar residues" evidence="1">
    <location>
        <begin position="425"/>
        <end position="444"/>
    </location>
</feature>
<proteinExistence type="predicted"/>
<accession>A0A504XPR4</accession>
<feature type="region of interest" description="Disordered" evidence="1">
    <location>
        <begin position="651"/>
        <end position="699"/>
    </location>
</feature>
<sequence>MRDGNCDEAQPLPPPVVEDASAAVIADAHLAAAVLRKSHRDLRARTNVAVRRSDDVPHFALPAPLLELPLSSTWASSGQMTDSALRAIGLQQPRVLAGSPPTPSPRRPPSSTQSECLRDFAVDDFSDTASSADSACSTNSSSTTLLDSDIPAVRPRTPPSLALGLSIPSVVLLVPPDCKHSAIPSVTDEIDSSTVAAVGTATKTTPPSLANTSDVSFTLLEPEKLARTTAHLLTEAVGSIREQCHVASAKTERVSAALAQCRQTTPEAPLIEKPCLMSMKVPPPPLLESLSLSSTPEVTPSIAPLLLAPSPPTNSVELANSRMALRLPDTPGEQLHTAPLDPVFPSNNAELLVNAAAEVTTLWQRKPSSTAILVLSRWGGEELNESSHPTGFPAANAAAAIFTARIAEVSCDSNHGAGAIDAQPSKATTPPQTSFVTAPSSGGSDASDRCEGAVENSCTSFAGTEQVGEDGADVTTHPTPHPPLHPAELRSPHDQERCAVDSAAAAGTARLRSPSPAHTPSRPRLFQHPLKCSPGVATCSLAMAFEAGGSPSSSAESHAEKDSGTHERFSQPPLRTDAAREALRSSCEGPAPISVTMTSGIARAAFQHLGCAMAQKDAAAAGSPLPLASPTPPRSVLATGCPSLFRLSGDRGSSHLPRCPQRQLPMQPITPFTNDITSATTSRPHPSSSSPVRQPTGGLDASLLSLTMESSSAPRRSANLSLSGTPSQHAFPMLCSSPHALTATITTARQYFFGSEGSRSPTSTTRIGPRLLSPFPPLSRNAPYGGSAPISPKGAGTADE</sequence>
<dbReference type="VEuPathDB" id="TriTrypDB:LdCL_210015400"/>
<dbReference type="EMBL" id="RHLC01000021">
    <property type="protein sequence ID" value="TPP49328.1"/>
    <property type="molecule type" value="Genomic_DNA"/>
</dbReference>
<protein>
    <submittedName>
        <fullName evidence="2">Uncharacterized protein</fullName>
    </submittedName>
</protein>
<feature type="region of interest" description="Disordered" evidence="1">
    <location>
        <begin position="93"/>
        <end position="114"/>
    </location>
</feature>
<feature type="compositionally biased region" description="Low complexity" evidence="1">
    <location>
        <begin position="547"/>
        <end position="556"/>
    </location>
</feature>
<evidence type="ECO:0000313" key="3">
    <source>
        <dbReference type="Proteomes" id="UP000318447"/>
    </source>
</evidence>
<comment type="caution">
    <text evidence="2">The sequence shown here is derived from an EMBL/GenBank/DDBJ whole genome shotgun (WGS) entry which is preliminary data.</text>
</comment>
<feature type="compositionally biased region" description="Basic and acidic residues" evidence="1">
    <location>
        <begin position="487"/>
        <end position="499"/>
    </location>
</feature>
<feature type="region of interest" description="Disordered" evidence="1">
    <location>
        <begin position="754"/>
        <end position="800"/>
    </location>
</feature>
<feature type="compositionally biased region" description="Basic and acidic residues" evidence="1">
    <location>
        <begin position="557"/>
        <end position="569"/>
    </location>
</feature>
<dbReference type="VEuPathDB" id="TriTrypDB:LDHU3_21.1240"/>
<feature type="region of interest" description="Disordered" evidence="1">
    <location>
        <begin position="468"/>
        <end position="529"/>
    </location>
</feature>
<reference evidence="3" key="1">
    <citation type="submission" date="2019-02" db="EMBL/GenBank/DDBJ databases">
        <title>FDA dAtabase for Regulatory Grade micrObial Sequences (FDA-ARGOS): Supporting development and validation of Infectious Disease Dx tests.</title>
        <authorList>
            <person name="Duncan R."/>
            <person name="Fisher C."/>
            <person name="Tallon L."/>
            <person name="Sadzewicz L."/>
            <person name="Sengamalay N."/>
            <person name="Ott S."/>
            <person name="Godinez A."/>
            <person name="Nagaraj S."/>
            <person name="Vavikolanu K."/>
            <person name="Nadendla S."/>
            <person name="Aluvathingal J."/>
            <person name="Sichtig H."/>
        </authorList>
    </citation>
    <scope>NUCLEOTIDE SEQUENCE [LARGE SCALE GENOMIC DNA]</scope>
    <source>
        <strain evidence="3">FDAARGOS_361</strain>
    </source>
</reference>
<feature type="region of interest" description="Disordered" evidence="1">
    <location>
        <begin position="547"/>
        <end position="583"/>
    </location>
</feature>
<evidence type="ECO:0000313" key="2">
    <source>
        <dbReference type="EMBL" id="TPP49328.1"/>
    </source>
</evidence>
<feature type="compositionally biased region" description="Low complexity" evidence="1">
    <location>
        <begin position="677"/>
        <end position="691"/>
    </location>
</feature>
<dbReference type="Proteomes" id="UP000318447">
    <property type="component" value="Unassembled WGS sequence"/>
</dbReference>
<dbReference type="AlphaFoldDB" id="A0A504XPR4"/>
<organism evidence="2 3">
    <name type="scientific">Leishmania donovani</name>
    <dbReference type="NCBI Taxonomy" id="5661"/>
    <lineage>
        <taxon>Eukaryota</taxon>
        <taxon>Discoba</taxon>
        <taxon>Euglenozoa</taxon>
        <taxon>Kinetoplastea</taxon>
        <taxon>Metakinetoplastina</taxon>
        <taxon>Trypanosomatida</taxon>
        <taxon>Trypanosomatidae</taxon>
        <taxon>Leishmaniinae</taxon>
        <taxon>Leishmania</taxon>
    </lineage>
</organism>
<evidence type="ECO:0000256" key="1">
    <source>
        <dbReference type="SAM" id="MobiDB-lite"/>
    </source>
</evidence>
<name>A0A504XPR4_LEIDO</name>
<gene>
    <name evidence="2" type="ORF">CGC21_34180</name>
</gene>
<feature type="region of interest" description="Disordered" evidence="1">
    <location>
        <begin position="420"/>
        <end position="451"/>
    </location>
</feature>
<dbReference type="VEuPathDB" id="TriTrypDB:LdBPK_211040.1"/>